<feature type="coiled-coil region" evidence="1">
    <location>
        <begin position="3"/>
        <end position="30"/>
    </location>
</feature>
<keyword evidence="1" id="KW-0175">Coiled coil</keyword>
<dbReference type="AlphaFoldDB" id="A0A136WCL9"/>
<reference evidence="2 3" key="1">
    <citation type="submission" date="2016-01" db="EMBL/GenBank/DDBJ databases">
        <title>Genome sequence of Clostridium neopropionicum X4, DSM-3847.</title>
        <authorList>
            <person name="Poehlein A."/>
            <person name="Beck M.H."/>
            <person name="Bengelsdorf F.R."/>
            <person name="Daniel R."/>
            <person name="Duerre P."/>
        </authorList>
    </citation>
    <scope>NUCLEOTIDE SEQUENCE [LARGE SCALE GENOMIC DNA]</scope>
    <source>
        <strain evidence="2 3">DSM-3847</strain>
    </source>
</reference>
<dbReference type="Proteomes" id="UP000070539">
    <property type="component" value="Unassembled WGS sequence"/>
</dbReference>
<protein>
    <submittedName>
        <fullName evidence="2">Uncharacterized protein</fullName>
    </submittedName>
</protein>
<dbReference type="PATRIC" id="fig|36847.3.peg.2810"/>
<evidence type="ECO:0000313" key="2">
    <source>
        <dbReference type="EMBL" id="KXL52247.1"/>
    </source>
</evidence>
<name>A0A136WCL9_9FIRM</name>
<sequence>MKLNKQLKKLQDQSAEIHEYEKKIHHLADQYISIDLDDGVKVNFAKFQDVLAKIK</sequence>
<accession>A0A136WCL9</accession>
<evidence type="ECO:0000256" key="1">
    <source>
        <dbReference type="SAM" id="Coils"/>
    </source>
</evidence>
<comment type="caution">
    <text evidence="2">The sequence shown here is derived from an EMBL/GenBank/DDBJ whole genome shotgun (WGS) entry which is preliminary data.</text>
</comment>
<dbReference type="EMBL" id="LRVM01000009">
    <property type="protein sequence ID" value="KXL52247.1"/>
    <property type="molecule type" value="Genomic_DNA"/>
</dbReference>
<organism evidence="2 3">
    <name type="scientific">Anaerotignum neopropionicum</name>
    <dbReference type="NCBI Taxonomy" id="36847"/>
    <lineage>
        <taxon>Bacteria</taxon>
        <taxon>Bacillati</taxon>
        <taxon>Bacillota</taxon>
        <taxon>Clostridia</taxon>
        <taxon>Lachnospirales</taxon>
        <taxon>Anaerotignaceae</taxon>
        <taxon>Anaerotignum</taxon>
    </lineage>
</organism>
<gene>
    <name evidence="2" type="ORF">CLNEO_24120</name>
</gene>
<dbReference type="STRING" id="36847.CLNEO_24120"/>
<evidence type="ECO:0000313" key="3">
    <source>
        <dbReference type="Proteomes" id="UP000070539"/>
    </source>
</evidence>
<keyword evidence="3" id="KW-1185">Reference proteome</keyword>
<proteinExistence type="predicted"/>